<feature type="compositionally biased region" description="Polar residues" evidence="3">
    <location>
        <begin position="1"/>
        <end position="21"/>
    </location>
</feature>
<dbReference type="Proteomes" id="UP000218151">
    <property type="component" value="Unassembled WGS sequence"/>
</dbReference>
<reference evidence="5" key="1">
    <citation type="submission" date="2017-09" db="EMBL/GenBank/DDBJ databases">
        <authorList>
            <person name="Feng G."/>
            <person name="Zhu H."/>
        </authorList>
    </citation>
    <scope>NUCLEOTIDE SEQUENCE [LARGE SCALE GENOMIC DNA]</scope>
    <source>
        <strain evidence="5">1PNM-20</strain>
    </source>
</reference>
<comment type="subcellular location">
    <subcellularLocation>
        <location evidence="1">Secreted</location>
    </subcellularLocation>
</comment>
<dbReference type="EMBL" id="NSLI01000001">
    <property type="protein sequence ID" value="PAX09214.1"/>
    <property type="molecule type" value="Genomic_DNA"/>
</dbReference>
<evidence type="ECO:0000256" key="3">
    <source>
        <dbReference type="SAM" id="MobiDB-lite"/>
    </source>
</evidence>
<dbReference type="RefSeq" id="WP_095996320.1">
    <property type="nucleotide sequence ID" value="NZ_NSLI01000001.1"/>
</dbReference>
<dbReference type="Gene3D" id="2.150.10.10">
    <property type="entry name" value="Serralysin-like metalloprotease, C-terminal"/>
    <property type="match status" value="4"/>
</dbReference>
<feature type="region of interest" description="Disordered" evidence="3">
    <location>
        <begin position="1"/>
        <end position="45"/>
    </location>
</feature>
<sequence>MMATFTGTENNDALTGGNDNDSLVGLGGNDTLNGGRGNDTMEGGDGNDTYVVDAQGDVVTDAGTGSDIVFVDVASLLANSNTLTTTYDVSGLANIEAISAQNQAGTQGFNLSGTSAAGTIVGNNGVNTFNITTSTAQTLIGLGGNDTYNVGAATTVVQESASGGTDTVNVAFAGSFTSYNLTAGNSVEVVNLTGAVAGTVNGNELAQTINGSTGNDTIGGGGGADVLNGGDGNDLFSVQQGVIVNGDAGTDRVISTTSFALATGTDAGVETLELAGRAITGTASANILTANTSANEGAFLVGDRGAQTIFGDAGSNTLLGAANSTDSTGADTLVGLGGSDIYRVYKQTDVVVEGSSAANSSASTGGFDTVYTSVSYDLAANDTAAAAAATALGFANGASVQEIEVLSAADQTSTTGLALTGNTYAQNVIGAAGNDTLNGGGGSDNLIGLDGDDTYSVSNANVGIQEAEDGGVDTVNVSFGTGAGAFTAFVLSANAEVEAIVNTSTNAGSITGNAFAQTITGNSGADSLIGGGGTDTLVGGTGADVYTVDSAGDIIIEAASADIDTVLVSSAITDSFYALNAGADVEVLRAAPYSGTATTLAARATSTTGVDLVGNDTAQLITGDNGSNTILGAATAATTGGVNDTLAGLSGDDIYRVYDDADVVVEGTNGGNDIVFTNVNFSLADNAGRAVTFTGGLSTAVTDGPTATNGQIETLSAADQASVTGLTLLGDAGANRIIGNNGSNTLGGGAGNDVLIGLGRGDQFYFAETGAANADVIQDFNAVNGGDRLLLNNTVFAVGAAGTTLSDDQFFTTSGGDTTSAAGTAQIVYDAATGRLFYDANGGSITDAVLFATVSPNTDLIASDILLTATAPAL</sequence>
<dbReference type="AlphaFoldDB" id="A0A2A2SIV0"/>
<evidence type="ECO:0000256" key="1">
    <source>
        <dbReference type="ARBA" id="ARBA00004613"/>
    </source>
</evidence>
<dbReference type="GO" id="GO:0005576">
    <property type="term" value="C:extracellular region"/>
    <property type="evidence" value="ECO:0007669"/>
    <property type="project" value="UniProtKB-SubCell"/>
</dbReference>
<dbReference type="GO" id="GO:0005509">
    <property type="term" value="F:calcium ion binding"/>
    <property type="evidence" value="ECO:0007669"/>
    <property type="project" value="InterPro"/>
</dbReference>
<evidence type="ECO:0008006" key="6">
    <source>
        <dbReference type="Google" id="ProtNLM"/>
    </source>
</evidence>
<accession>A0A2A2SIV0</accession>
<dbReference type="InterPro" id="IPR011049">
    <property type="entry name" value="Serralysin-like_metalloprot_C"/>
</dbReference>
<proteinExistence type="predicted"/>
<protein>
    <recommendedName>
        <fullName evidence="6">Calcium-binding protein</fullName>
    </recommendedName>
</protein>
<evidence type="ECO:0000256" key="2">
    <source>
        <dbReference type="ARBA" id="ARBA00022525"/>
    </source>
</evidence>
<dbReference type="PROSITE" id="PS00330">
    <property type="entry name" value="HEMOLYSIN_CALCIUM"/>
    <property type="match status" value="3"/>
</dbReference>
<dbReference type="PANTHER" id="PTHR38340:SF1">
    <property type="entry name" value="S-LAYER PROTEIN"/>
    <property type="match status" value="1"/>
</dbReference>
<dbReference type="InterPro" id="IPR050557">
    <property type="entry name" value="RTX_toxin/Mannuronan_C5-epim"/>
</dbReference>
<evidence type="ECO:0000313" key="4">
    <source>
        <dbReference type="EMBL" id="PAX09214.1"/>
    </source>
</evidence>
<dbReference type="InterPro" id="IPR001343">
    <property type="entry name" value="Hemolysn_Ca-bd"/>
</dbReference>
<dbReference type="InterPro" id="IPR018511">
    <property type="entry name" value="Hemolysin-typ_Ca-bd_CS"/>
</dbReference>
<evidence type="ECO:0000313" key="5">
    <source>
        <dbReference type="Proteomes" id="UP000218151"/>
    </source>
</evidence>
<keyword evidence="2" id="KW-0964">Secreted</keyword>
<name>A0A2A2SIV0_9SPHN</name>
<comment type="caution">
    <text evidence="4">The sequence shown here is derived from an EMBL/GenBank/DDBJ whole genome shotgun (WGS) entry which is preliminary data.</text>
</comment>
<dbReference type="Pfam" id="PF00353">
    <property type="entry name" value="HemolysinCabind"/>
    <property type="match status" value="7"/>
</dbReference>
<keyword evidence="5" id="KW-1185">Reference proteome</keyword>
<dbReference type="PRINTS" id="PR00313">
    <property type="entry name" value="CABNDNGRPT"/>
</dbReference>
<organism evidence="4 5">
    <name type="scientific">Sphingomonas lenta</name>
    <dbReference type="NCBI Taxonomy" id="1141887"/>
    <lineage>
        <taxon>Bacteria</taxon>
        <taxon>Pseudomonadati</taxon>
        <taxon>Pseudomonadota</taxon>
        <taxon>Alphaproteobacteria</taxon>
        <taxon>Sphingomonadales</taxon>
        <taxon>Sphingomonadaceae</taxon>
        <taxon>Sphingomonas</taxon>
    </lineage>
</organism>
<dbReference type="PANTHER" id="PTHR38340">
    <property type="entry name" value="S-LAYER PROTEIN"/>
    <property type="match status" value="1"/>
</dbReference>
<dbReference type="SUPFAM" id="SSF51120">
    <property type="entry name" value="beta-Roll"/>
    <property type="match status" value="4"/>
</dbReference>
<gene>
    <name evidence="4" type="ORF">CKY28_00110</name>
</gene>